<dbReference type="EMBL" id="FOXQ01000006">
    <property type="protein sequence ID" value="SFQ20684.1"/>
    <property type="molecule type" value="Genomic_DNA"/>
</dbReference>
<evidence type="ECO:0000313" key="4">
    <source>
        <dbReference type="Proteomes" id="UP000199031"/>
    </source>
</evidence>
<reference evidence="3 4" key="1">
    <citation type="submission" date="2016-10" db="EMBL/GenBank/DDBJ databases">
        <authorList>
            <person name="de Groot N.N."/>
        </authorList>
    </citation>
    <scope>NUCLEOTIDE SEQUENCE [LARGE SCALE GENOMIC DNA]</scope>
    <source>
        <strain evidence="3 4">DSM 28286</strain>
    </source>
</reference>
<protein>
    <recommendedName>
        <fullName evidence="5">Peptidoglycan binding domain-containing protein</fullName>
    </recommendedName>
</protein>
<dbReference type="STRING" id="1465490.SAMN05444277_106272"/>
<evidence type="ECO:0000313" key="3">
    <source>
        <dbReference type="EMBL" id="SFQ20684.1"/>
    </source>
</evidence>
<gene>
    <name evidence="3" type="ORF">SAMN05444277_106272</name>
</gene>
<feature type="compositionally biased region" description="Polar residues" evidence="1">
    <location>
        <begin position="175"/>
        <end position="184"/>
    </location>
</feature>
<dbReference type="AlphaFoldDB" id="A0A1I5WLM3"/>
<keyword evidence="4" id="KW-1185">Reference proteome</keyword>
<name>A0A1I5WLM3_9BACT</name>
<evidence type="ECO:0000256" key="2">
    <source>
        <dbReference type="SAM" id="SignalP"/>
    </source>
</evidence>
<keyword evidence="2" id="KW-0732">Signal</keyword>
<feature type="region of interest" description="Disordered" evidence="1">
    <location>
        <begin position="157"/>
        <end position="184"/>
    </location>
</feature>
<dbReference type="OrthoDB" id="639821at2"/>
<dbReference type="RefSeq" id="WP_090658705.1">
    <property type="nucleotide sequence ID" value="NZ_FOXQ01000006.1"/>
</dbReference>
<feature type="region of interest" description="Disordered" evidence="1">
    <location>
        <begin position="316"/>
        <end position="336"/>
    </location>
</feature>
<sequence length="468" mass="51595">MKRFFLLLLLMFFLCPAFTQDLTGIWRGNFYAGAPPFQQYYKYEVQIDQLNNNSIKGVTYSYRTTVFYGKATFEGIWFPKTESALIKELKLVELKMAGNSEACAMTCNLEYSKQDGKEILSGTFTSINVNSKTDCGSGTVYLERVQESDFHKEDFLLKKKPSAPSPQDRIGPRPSSKNTVITSNTKKLQSALGVPADGKAGPKTMAALRKKLPGYNDEPDFNDTDAINKLIDRIKKTNSSATVKTPSPANDISKANAKRLQTALGVPADGVAGPKTIAALKNKLPGFKERLDVTNTNQVNDLINRIKKADAIAKNKMPAHPSAPKPDTVVKTQPPAKAPEVIPEKIKIPVPEVIKTRSNPLIRTIVTNQPDIKIELYDNGDIDGDTITVYHNNEVIAWKKGLTDKPVTINVKADAGNTMHEFVMVADNLGSIPPNTALMIITTGGKRYQLFVSSDKQKNARVVVEYQP</sequence>
<accession>A0A1I5WLM3</accession>
<proteinExistence type="predicted"/>
<evidence type="ECO:0008006" key="5">
    <source>
        <dbReference type="Google" id="ProtNLM"/>
    </source>
</evidence>
<evidence type="ECO:0000256" key="1">
    <source>
        <dbReference type="SAM" id="MobiDB-lite"/>
    </source>
</evidence>
<feature type="signal peptide" evidence="2">
    <location>
        <begin position="1"/>
        <end position="19"/>
    </location>
</feature>
<feature type="chain" id="PRO_5011499352" description="Peptidoglycan binding domain-containing protein" evidence="2">
    <location>
        <begin position="20"/>
        <end position="468"/>
    </location>
</feature>
<dbReference type="Proteomes" id="UP000199031">
    <property type="component" value="Unassembled WGS sequence"/>
</dbReference>
<organism evidence="3 4">
    <name type="scientific">Parafilimonas terrae</name>
    <dbReference type="NCBI Taxonomy" id="1465490"/>
    <lineage>
        <taxon>Bacteria</taxon>
        <taxon>Pseudomonadati</taxon>
        <taxon>Bacteroidota</taxon>
        <taxon>Chitinophagia</taxon>
        <taxon>Chitinophagales</taxon>
        <taxon>Chitinophagaceae</taxon>
        <taxon>Parafilimonas</taxon>
    </lineage>
</organism>